<accession>W6MA62</accession>
<evidence type="ECO:0000256" key="15">
    <source>
        <dbReference type="ARBA" id="ARBA00049902"/>
    </source>
</evidence>
<feature type="transmembrane region" description="Helical" evidence="16">
    <location>
        <begin position="21"/>
        <end position="41"/>
    </location>
</feature>
<comment type="similarity">
    <text evidence="11">Belongs to the SEDS family. FtsW subfamily.</text>
</comment>
<evidence type="ECO:0000256" key="14">
    <source>
        <dbReference type="ARBA" id="ARBA00044770"/>
    </source>
</evidence>
<evidence type="ECO:0000256" key="4">
    <source>
        <dbReference type="ARBA" id="ARBA00022692"/>
    </source>
</evidence>
<feature type="transmembrane region" description="Helical" evidence="16">
    <location>
        <begin position="686"/>
        <end position="706"/>
    </location>
</feature>
<dbReference type="GO" id="GO:0032153">
    <property type="term" value="C:cell division site"/>
    <property type="evidence" value="ECO:0007669"/>
    <property type="project" value="TreeGrafter"/>
</dbReference>
<dbReference type="RefSeq" id="WP_048673214.1">
    <property type="nucleotide sequence ID" value="NZ_CBTJ020000042.1"/>
</dbReference>
<protein>
    <recommendedName>
        <fullName evidence="12">Probable peptidoglycan glycosyltransferase FtsW</fullName>
        <ecNumber evidence="14">2.4.99.28</ecNumber>
    </recommendedName>
    <alternativeName>
        <fullName evidence="13">Cell division protein FtsW</fullName>
    </alternativeName>
    <alternativeName>
        <fullName evidence="10">Cell wall polymerase</fullName>
    </alternativeName>
    <alternativeName>
        <fullName evidence="9">Peptidoglycan polymerase</fullName>
    </alternativeName>
</protein>
<keyword evidence="3" id="KW-0808">Transferase</keyword>
<evidence type="ECO:0000256" key="9">
    <source>
        <dbReference type="ARBA" id="ARBA00032370"/>
    </source>
</evidence>
<dbReference type="PANTHER" id="PTHR30474">
    <property type="entry name" value="CELL CYCLE PROTEIN"/>
    <property type="match status" value="1"/>
</dbReference>
<dbReference type="Proteomes" id="UP000035760">
    <property type="component" value="Unassembled WGS sequence"/>
</dbReference>
<dbReference type="GO" id="GO:0015648">
    <property type="term" value="F:lipid-linked peptidoglycan transporter activity"/>
    <property type="evidence" value="ECO:0007669"/>
    <property type="project" value="TreeGrafter"/>
</dbReference>
<feature type="transmembrane region" description="Helical" evidence="16">
    <location>
        <begin position="397"/>
        <end position="419"/>
    </location>
</feature>
<comment type="caution">
    <text evidence="17">The sequence shown here is derived from an EMBL/GenBank/DDBJ whole genome shotgun (WGS) entry which is preliminary data.</text>
</comment>
<evidence type="ECO:0000256" key="1">
    <source>
        <dbReference type="ARBA" id="ARBA00004141"/>
    </source>
</evidence>
<evidence type="ECO:0000256" key="11">
    <source>
        <dbReference type="ARBA" id="ARBA00038053"/>
    </source>
</evidence>
<evidence type="ECO:0000256" key="13">
    <source>
        <dbReference type="ARBA" id="ARBA00041418"/>
    </source>
</evidence>
<evidence type="ECO:0000313" key="17">
    <source>
        <dbReference type="EMBL" id="CDI02743.1"/>
    </source>
</evidence>
<evidence type="ECO:0000256" key="8">
    <source>
        <dbReference type="ARBA" id="ARBA00023136"/>
    </source>
</evidence>
<keyword evidence="7 16" id="KW-1133">Transmembrane helix</keyword>
<feature type="transmembrane region" description="Helical" evidence="16">
    <location>
        <begin position="431"/>
        <end position="450"/>
    </location>
</feature>
<dbReference type="Pfam" id="PF01098">
    <property type="entry name" value="FTSW_RODA_SPOVE"/>
    <property type="match status" value="1"/>
</dbReference>
<keyword evidence="2" id="KW-0328">Glycosyltransferase</keyword>
<evidence type="ECO:0000256" key="16">
    <source>
        <dbReference type="SAM" id="Phobius"/>
    </source>
</evidence>
<comment type="subcellular location">
    <subcellularLocation>
        <location evidence="1">Membrane</location>
        <topology evidence="1">Multi-pass membrane protein</topology>
    </subcellularLocation>
</comment>
<feature type="transmembrane region" description="Helical" evidence="16">
    <location>
        <begin position="326"/>
        <end position="342"/>
    </location>
</feature>
<dbReference type="OrthoDB" id="6267421at2"/>
<evidence type="ECO:0000256" key="5">
    <source>
        <dbReference type="ARBA" id="ARBA00022960"/>
    </source>
</evidence>
<dbReference type="STRING" id="1400863.BN873_350006"/>
<reference evidence="17" key="2">
    <citation type="submission" date="2014-03" db="EMBL/GenBank/DDBJ databases">
        <title>Candidatus Competibacter-lineage genomes retrieved from metagenomes reveal functional metabolic diversity.</title>
        <authorList>
            <person name="McIlroy S.J."/>
            <person name="Albertsen M."/>
            <person name="Andresen E.K."/>
            <person name="Saunders A.M."/>
            <person name="Kristiansen R."/>
            <person name="Stokholm-Bjerregaard M."/>
            <person name="Nielsen K.L."/>
            <person name="Nielsen P.H."/>
        </authorList>
    </citation>
    <scope>NUCLEOTIDE SEQUENCE</scope>
    <source>
        <strain evidence="17">Run_A_D11</strain>
    </source>
</reference>
<dbReference type="GO" id="GO:0005886">
    <property type="term" value="C:plasma membrane"/>
    <property type="evidence" value="ECO:0007669"/>
    <property type="project" value="TreeGrafter"/>
</dbReference>
<dbReference type="GO" id="GO:0008360">
    <property type="term" value="P:regulation of cell shape"/>
    <property type="evidence" value="ECO:0007669"/>
    <property type="project" value="UniProtKB-KW"/>
</dbReference>
<gene>
    <name evidence="17" type="ORF">BN873_350006</name>
</gene>
<dbReference type="GO" id="GO:0008955">
    <property type="term" value="F:peptidoglycan glycosyltransferase activity"/>
    <property type="evidence" value="ECO:0007669"/>
    <property type="project" value="UniProtKB-EC"/>
</dbReference>
<keyword evidence="4 16" id="KW-0812">Transmembrane</keyword>
<evidence type="ECO:0000256" key="7">
    <source>
        <dbReference type="ARBA" id="ARBA00022989"/>
    </source>
</evidence>
<sequence length="794" mass="87027">MVIPPLAVKAKSLIRWIALDGRWGLFALWFLPVLGILWTAGGSPNWLELRLLRVTLAPGQALTLGRDTLQAPQADSEQLLLRRDMTGSWLLRNLSAGSPVWWRPAYEAQSRPIRQWPLTAGTSFTVGAHTVAVLAAEKNRLILRQGGWLWQYNGWHLQRDDRFLPECRQGWRDRLRGWLATVGLSLGLTRRPLRLGGGVYCADRLGLVDIPIDTAEIQPTGMGFSLRLGGAGQPDGPPVTVATGTAAAVPLWRHSVPLTAGDGLAVGRTQYRVLEAGSALLLAPVARVQRHLVGVQLPALPPTVSVAWGGPAWLWPAEPWVSMQRFGWMVALLFGVVGLCYWRRLVLRASERIAIGLALGSLCLGLYVQVLVVPILWPYLITWPALLVWLHTVRSRWSLGLLAVLALLLGGGLMALLQLGAGVEESGWHRYGSSAAALAGAFGWLSWAGWHGRRYWLPPPGWLTERRFSWILGGLCAGSLGLLVTQVVVGDEGGWAGWQPFEFSQLVLVAAAARALTLRGRSPVHGWSYQRAVPWLHYLGPLGLLGAVCSFIFLFLRDFSPFMLLLFWGLALIWAYLRVHPLPLWRWFGQIAVISLACAFVWGLAWLQTRPETLSLDFQMDRIRVWAAPEQYPHAGYQLRRALEAIRAGGWTGTVWSEPANGRAMAVPVVESDFAPAFFLNRYGGLAGLILAGLQAMLVALLILIADRALGRDWPGGYRPGMFGGFAYFTLCSGAALLGAHFLISWGTNLGFLPVMGQPMSLLSAAGSHLVLFVLPIIALAVAAEEKNHDTDSH</sequence>
<dbReference type="EC" id="2.4.99.28" evidence="14"/>
<keyword evidence="5" id="KW-0133">Cell shape</keyword>
<feature type="transmembrane region" description="Helical" evidence="16">
    <location>
        <begin position="470"/>
        <end position="489"/>
    </location>
</feature>
<evidence type="ECO:0000256" key="3">
    <source>
        <dbReference type="ARBA" id="ARBA00022679"/>
    </source>
</evidence>
<dbReference type="PANTHER" id="PTHR30474:SF2">
    <property type="entry name" value="PEPTIDOGLYCAN GLYCOSYLTRANSFERASE FTSW-RELATED"/>
    <property type="match status" value="1"/>
</dbReference>
<feature type="transmembrane region" description="Helical" evidence="16">
    <location>
        <begin position="585"/>
        <end position="607"/>
    </location>
</feature>
<evidence type="ECO:0000256" key="10">
    <source>
        <dbReference type="ARBA" id="ARBA00033270"/>
    </source>
</evidence>
<name>W6MA62_9GAMM</name>
<evidence type="ECO:0000313" key="18">
    <source>
        <dbReference type="Proteomes" id="UP000035760"/>
    </source>
</evidence>
<dbReference type="GO" id="GO:0009252">
    <property type="term" value="P:peptidoglycan biosynthetic process"/>
    <property type="evidence" value="ECO:0007669"/>
    <property type="project" value="UniProtKB-KW"/>
</dbReference>
<organism evidence="17 18">
    <name type="scientific">Candidatus Competibacter denitrificans Run_A_D11</name>
    <dbReference type="NCBI Taxonomy" id="1400863"/>
    <lineage>
        <taxon>Bacteria</taxon>
        <taxon>Pseudomonadati</taxon>
        <taxon>Pseudomonadota</taxon>
        <taxon>Gammaproteobacteria</taxon>
        <taxon>Candidatus Competibacteraceae</taxon>
        <taxon>Candidatus Competibacter</taxon>
    </lineage>
</organism>
<evidence type="ECO:0000256" key="6">
    <source>
        <dbReference type="ARBA" id="ARBA00022984"/>
    </source>
</evidence>
<comment type="catalytic activity">
    <reaction evidence="15">
        <text>[GlcNAc-(1-&gt;4)-Mur2Ac(oyl-L-Ala-gamma-D-Glu-L-Lys-D-Ala-D-Ala)](n)-di-trans,octa-cis-undecaprenyl diphosphate + beta-D-GlcNAc-(1-&gt;4)-Mur2Ac(oyl-L-Ala-gamma-D-Glu-L-Lys-D-Ala-D-Ala)-di-trans,octa-cis-undecaprenyl diphosphate = [GlcNAc-(1-&gt;4)-Mur2Ac(oyl-L-Ala-gamma-D-Glu-L-Lys-D-Ala-D-Ala)](n+1)-di-trans,octa-cis-undecaprenyl diphosphate + di-trans,octa-cis-undecaprenyl diphosphate + H(+)</text>
        <dbReference type="Rhea" id="RHEA:23708"/>
        <dbReference type="Rhea" id="RHEA-COMP:9602"/>
        <dbReference type="Rhea" id="RHEA-COMP:9603"/>
        <dbReference type="ChEBI" id="CHEBI:15378"/>
        <dbReference type="ChEBI" id="CHEBI:58405"/>
        <dbReference type="ChEBI" id="CHEBI:60033"/>
        <dbReference type="ChEBI" id="CHEBI:78435"/>
        <dbReference type="EC" id="2.4.99.28"/>
    </reaction>
</comment>
<keyword evidence="6" id="KW-0573">Peptidoglycan synthesis</keyword>
<dbReference type="GO" id="GO:0051301">
    <property type="term" value="P:cell division"/>
    <property type="evidence" value="ECO:0007669"/>
    <property type="project" value="InterPro"/>
</dbReference>
<feature type="transmembrane region" description="Helical" evidence="16">
    <location>
        <begin position="726"/>
        <end position="748"/>
    </location>
</feature>
<dbReference type="InterPro" id="IPR001182">
    <property type="entry name" value="FtsW/RodA"/>
</dbReference>
<feature type="transmembrane region" description="Helical" evidence="16">
    <location>
        <begin position="538"/>
        <end position="555"/>
    </location>
</feature>
<feature type="transmembrane region" description="Helical" evidence="16">
    <location>
        <begin position="760"/>
        <end position="784"/>
    </location>
</feature>
<dbReference type="AlphaFoldDB" id="W6MA62"/>
<keyword evidence="18" id="KW-1185">Reference proteome</keyword>
<proteinExistence type="inferred from homology"/>
<evidence type="ECO:0000256" key="12">
    <source>
        <dbReference type="ARBA" id="ARBA00041185"/>
    </source>
</evidence>
<evidence type="ECO:0000256" key="2">
    <source>
        <dbReference type="ARBA" id="ARBA00022676"/>
    </source>
</evidence>
<dbReference type="EMBL" id="CBTJ020000042">
    <property type="protein sequence ID" value="CDI02743.1"/>
    <property type="molecule type" value="Genomic_DNA"/>
</dbReference>
<feature type="transmembrane region" description="Helical" evidence="16">
    <location>
        <begin position="354"/>
        <end position="377"/>
    </location>
</feature>
<keyword evidence="8 16" id="KW-0472">Membrane</keyword>
<reference evidence="17" key="1">
    <citation type="submission" date="2013-07" db="EMBL/GenBank/DDBJ databases">
        <authorList>
            <person name="McIlroy S."/>
        </authorList>
    </citation>
    <scope>NUCLEOTIDE SEQUENCE [LARGE SCALE GENOMIC DNA]</scope>
    <source>
        <strain evidence="17">Run_A_D11</strain>
    </source>
</reference>
<feature type="transmembrane region" description="Helical" evidence="16">
    <location>
        <begin position="562"/>
        <end position="579"/>
    </location>
</feature>